<proteinExistence type="predicted"/>
<evidence type="ECO:0000313" key="2">
    <source>
        <dbReference type="EMBL" id="KAK6995769.1"/>
    </source>
</evidence>
<dbReference type="EMBL" id="JAWWNJ010000101">
    <property type="protein sequence ID" value="KAK6995769.1"/>
    <property type="molecule type" value="Genomic_DNA"/>
</dbReference>
<feature type="compositionally biased region" description="Acidic residues" evidence="1">
    <location>
        <begin position="56"/>
        <end position="67"/>
    </location>
</feature>
<sequence>MQEPRRTRRGTQFSPWEGFVAWNPAELSALGFAVHQTSVSLEELLDRAQSGRQAEEEAESESDEEYVGDSLNTGPSLLNLDDPKALMGLPPEPCPSRLPTVPSPPPPSSSSLPPPPPPPLPPVLPRTSGRTAAQDRKANYHKSRRQQRRQELASNPFNRRAAANSSIPTHLIMEPQRLQVDFDATDLKTTKGGHWLGVGDRPPPKIKNRPDSERWAKFRLRELSELVNDLNHCHVSWDARRPLLILDRHGRIIVVFVGGPDDPDWPAVAAAAAETMRRVREEGISTGAFPLDAGIHRRGRFFTLKSGVSHGGGQPCPRNVDIPDLEKPLVETLLQDKNVRRICGFQSSAFRTWAPKLFKDYVTDLQDLFKHDRNLRLNFTNSLFPSVTFNLGPQSASFEHLDDKNRALGWCAITSGGDFDAKRSALLYLKELNTVVDFPAAATSFIPSAVIHHGNTSLAPNETRYSITQYAAGGIFRYVQYKFRTAKKVLEAGGENLKRSLDGKAGERHDAGLDLFSKADELMADHMACFARDG</sequence>
<accession>A0AAV9ZXA6</accession>
<gene>
    <name evidence="2" type="ORF">R3P38DRAFT_3425201</name>
</gene>
<protein>
    <submittedName>
        <fullName evidence="2">Uncharacterized protein</fullName>
    </submittedName>
</protein>
<dbReference type="Gene3D" id="3.60.130.30">
    <property type="match status" value="1"/>
</dbReference>
<dbReference type="AlphaFoldDB" id="A0AAV9ZXA6"/>
<keyword evidence="3" id="KW-1185">Reference proteome</keyword>
<evidence type="ECO:0000313" key="3">
    <source>
        <dbReference type="Proteomes" id="UP001362999"/>
    </source>
</evidence>
<feature type="region of interest" description="Disordered" evidence="1">
    <location>
        <begin position="45"/>
        <end position="160"/>
    </location>
</feature>
<comment type="caution">
    <text evidence="2">The sequence shown here is derived from an EMBL/GenBank/DDBJ whole genome shotgun (WGS) entry which is preliminary data.</text>
</comment>
<feature type="compositionally biased region" description="Pro residues" evidence="1">
    <location>
        <begin position="90"/>
        <end position="124"/>
    </location>
</feature>
<name>A0AAV9ZXA6_9AGAR</name>
<reference evidence="2 3" key="1">
    <citation type="journal article" date="2024" name="J Genomics">
        <title>Draft genome sequencing and assembly of Favolaschia claudopus CIRM-BRFM 2984 isolated from oak limbs.</title>
        <authorList>
            <person name="Navarro D."/>
            <person name="Drula E."/>
            <person name="Chaduli D."/>
            <person name="Cazenave R."/>
            <person name="Ahrendt S."/>
            <person name="Wang J."/>
            <person name="Lipzen A."/>
            <person name="Daum C."/>
            <person name="Barry K."/>
            <person name="Grigoriev I.V."/>
            <person name="Favel A."/>
            <person name="Rosso M.N."/>
            <person name="Martin F."/>
        </authorList>
    </citation>
    <scope>NUCLEOTIDE SEQUENCE [LARGE SCALE GENOMIC DNA]</scope>
    <source>
        <strain evidence="2 3">CIRM-BRFM 2984</strain>
    </source>
</reference>
<organism evidence="2 3">
    <name type="scientific">Favolaschia claudopus</name>
    <dbReference type="NCBI Taxonomy" id="2862362"/>
    <lineage>
        <taxon>Eukaryota</taxon>
        <taxon>Fungi</taxon>
        <taxon>Dikarya</taxon>
        <taxon>Basidiomycota</taxon>
        <taxon>Agaricomycotina</taxon>
        <taxon>Agaricomycetes</taxon>
        <taxon>Agaricomycetidae</taxon>
        <taxon>Agaricales</taxon>
        <taxon>Marasmiineae</taxon>
        <taxon>Mycenaceae</taxon>
        <taxon>Favolaschia</taxon>
    </lineage>
</organism>
<evidence type="ECO:0000256" key="1">
    <source>
        <dbReference type="SAM" id="MobiDB-lite"/>
    </source>
</evidence>
<dbReference type="Proteomes" id="UP001362999">
    <property type="component" value="Unassembled WGS sequence"/>
</dbReference>